<comment type="caution">
    <text evidence="1">The sequence shown here is derived from an EMBL/GenBank/DDBJ whole genome shotgun (WGS) entry which is preliminary data.</text>
</comment>
<evidence type="ECO:0000313" key="2">
    <source>
        <dbReference type="Proteomes" id="UP000198211"/>
    </source>
</evidence>
<name>A0A225ULL1_9STRA</name>
<gene>
    <name evidence="1" type="ORF">PHMEG_00036428</name>
</gene>
<organism evidence="1 2">
    <name type="scientific">Phytophthora megakarya</name>
    <dbReference type="NCBI Taxonomy" id="4795"/>
    <lineage>
        <taxon>Eukaryota</taxon>
        <taxon>Sar</taxon>
        <taxon>Stramenopiles</taxon>
        <taxon>Oomycota</taxon>
        <taxon>Peronosporomycetes</taxon>
        <taxon>Peronosporales</taxon>
        <taxon>Peronosporaceae</taxon>
        <taxon>Phytophthora</taxon>
    </lineage>
</organism>
<sequence length="70" mass="8289">MLTLTSSVHAKPLVRSANWICHTNRLPHDKNSLPRHWYSSLPSKWRMPILRWRVSGVCRKRWTGGCMYNI</sequence>
<evidence type="ECO:0000313" key="1">
    <source>
        <dbReference type="EMBL" id="OWY93982.1"/>
    </source>
</evidence>
<proteinExistence type="predicted"/>
<reference evidence="2" key="1">
    <citation type="submission" date="2017-03" db="EMBL/GenBank/DDBJ databases">
        <title>Phytopthora megakarya and P. palmivora, two closely related causual agents of cacao black pod achieved similar genome size and gene model numbers by different mechanisms.</title>
        <authorList>
            <person name="Ali S."/>
            <person name="Shao J."/>
            <person name="Larry D.J."/>
            <person name="Kronmiller B."/>
            <person name="Shen D."/>
            <person name="Strem M.D."/>
            <person name="Melnick R.L."/>
            <person name="Guiltinan M.J."/>
            <person name="Tyler B.M."/>
            <person name="Meinhardt L.W."/>
            <person name="Bailey B.A."/>
        </authorList>
    </citation>
    <scope>NUCLEOTIDE SEQUENCE [LARGE SCALE GENOMIC DNA]</scope>
    <source>
        <strain evidence="2">zdho120</strain>
    </source>
</reference>
<accession>A0A225ULL1</accession>
<dbReference type="EMBL" id="NBNE01015109">
    <property type="protein sequence ID" value="OWY93982.1"/>
    <property type="molecule type" value="Genomic_DNA"/>
</dbReference>
<dbReference type="AlphaFoldDB" id="A0A225ULL1"/>
<keyword evidence="2" id="KW-1185">Reference proteome</keyword>
<dbReference type="Proteomes" id="UP000198211">
    <property type="component" value="Unassembled WGS sequence"/>
</dbReference>
<protein>
    <submittedName>
        <fullName evidence="1">Uncharacterized protein</fullName>
    </submittedName>
</protein>